<accession>A0A0M9XB77</accession>
<gene>
    <name evidence="2" type="ORF">ADK41_01160</name>
</gene>
<dbReference type="EMBL" id="LGCN01000001">
    <property type="protein sequence ID" value="KOT46813.1"/>
    <property type="molecule type" value="Genomic_DNA"/>
</dbReference>
<sequence>MNAAPRPAPANTRWRNAPARSATTPSRHPEPSGRSIARPPAARTPTGAGARPGTTTGPVVSARARDRRDRWANCPPPGPHPVNNRESGTRWNPPRPATARTATSRSPSSPCWPPRKPPAPRSPAASRTSLRCGGHREHVPAPR</sequence>
<feature type="compositionally biased region" description="Low complexity" evidence="1">
    <location>
        <begin position="122"/>
        <end position="131"/>
    </location>
</feature>
<dbReference type="AlphaFoldDB" id="A0A0M9XB77"/>
<evidence type="ECO:0000313" key="3">
    <source>
        <dbReference type="Proteomes" id="UP000037773"/>
    </source>
</evidence>
<evidence type="ECO:0000313" key="2">
    <source>
        <dbReference type="EMBL" id="KOT46813.1"/>
    </source>
</evidence>
<protein>
    <submittedName>
        <fullName evidence="2">Uncharacterized protein</fullName>
    </submittedName>
</protein>
<dbReference type="Proteomes" id="UP000037773">
    <property type="component" value="Unassembled WGS sequence"/>
</dbReference>
<comment type="caution">
    <text evidence="2">The sequence shown here is derived from an EMBL/GenBank/DDBJ whole genome shotgun (WGS) entry which is preliminary data.</text>
</comment>
<feature type="compositionally biased region" description="Pro residues" evidence="1">
    <location>
        <begin position="110"/>
        <end position="121"/>
    </location>
</feature>
<organism evidence="2 3">
    <name type="scientific">Streptomyces caelestis</name>
    <dbReference type="NCBI Taxonomy" id="36816"/>
    <lineage>
        <taxon>Bacteria</taxon>
        <taxon>Bacillati</taxon>
        <taxon>Actinomycetota</taxon>
        <taxon>Actinomycetes</taxon>
        <taxon>Kitasatosporales</taxon>
        <taxon>Streptomycetaceae</taxon>
        <taxon>Streptomyces</taxon>
    </lineage>
</organism>
<feature type="compositionally biased region" description="Low complexity" evidence="1">
    <location>
        <begin position="37"/>
        <end position="58"/>
    </location>
</feature>
<feature type="compositionally biased region" description="Low complexity" evidence="1">
    <location>
        <begin position="97"/>
        <end position="109"/>
    </location>
</feature>
<feature type="compositionally biased region" description="Low complexity" evidence="1">
    <location>
        <begin position="1"/>
        <end position="20"/>
    </location>
</feature>
<keyword evidence="3" id="KW-1185">Reference proteome</keyword>
<feature type="compositionally biased region" description="Basic and acidic residues" evidence="1">
    <location>
        <begin position="134"/>
        <end position="143"/>
    </location>
</feature>
<evidence type="ECO:0000256" key="1">
    <source>
        <dbReference type="SAM" id="MobiDB-lite"/>
    </source>
</evidence>
<proteinExistence type="predicted"/>
<feature type="region of interest" description="Disordered" evidence="1">
    <location>
        <begin position="1"/>
        <end position="143"/>
    </location>
</feature>
<name>A0A0M9XB77_9ACTN</name>
<reference evidence="2 3" key="1">
    <citation type="submission" date="2015-07" db="EMBL/GenBank/DDBJ databases">
        <authorList>
            <person name="Noorani M."/>
        </authorList>
    </citation>
    <scope>NUCLEOTIDE SEQUENCE [LARGE SCALE GENOMIC DNA]</scope>
    <source>
        <strain evidence="2 3">NRRL B-24567</strain>
    </source>
</reference>